<dbReference type="Proteomes" id="UP000224567">
    <property type="component" value="Unassembled WGS sequence"/>
</dbReference>
<dbReference type="GO" id="GO:0051707">
    <property type="term" value="P:response to other organism"/>
    <property type="evidence" value="ECO:0007669"/>
    <property type="project" value="UniProtKB-ARBA"/>
</dbReference>
<evidence type="ECO:0000256" key="4">
    <source>
        <dbReference type="ARBA" id="ARBA00022741"/>
    </source>
</evidence>
<reference evidence="11" key="2">
    <citation type="journal article" date="2017" name="J. Anim. Genet.">
        <title>Multiple reference genome sequences of hot pepper reveal the massive evolution of plant disease resistance genes by retroduplication.</title>
        <authorList>
            <person name="Kim S."/>
            <person name="Park J."/>
            <person name="Yeom S.-I."/>
            <person name="Kim Y.-M."/>
            <person name="Seo E."/>
            <person name="Kim K.-T."/>
            <person name="Kim M.-S."/>
            <person name="Lee J.M."/>
            <person name="Cheong K."/>
            <person name="Shin H.-S."/>
            <person name="Kim S.-B."/>
            <person name="Han K."/>
            <person name="Lee J."/>
            <person name="Park M."/>
            <person name="Lee H.-A."/>
            <person name="Lee H.-Y."/>
            <person name="Lee Y."/>
            <person name="Oh S."/>
            <person name="Lee J.H."/>
            <person name="Choi E."/>
            <person name="Choi E."/>
            <person name="Lee S.E."/>
            <person name="Jeon J."/>
            <person name="Kim H."/>
            <person name="Choi G."/>
            <person name="Song H."/>
            <person name="Lee J."/>
            <person name="Lee S.-C."/>
            <person name="Kwon J.-K."/>
            <person name="Lee H.-Y."/>
            <person name="Koo N."/>
            <person name="Hong Y."/>
            <person name="Kim R.W."/>
            <person name="Kang W.-H."/>
            <person name="Huh J.H."/>
            <person name="Kang B.-C."/>
            <person name="Yang T.-J."/>
            <person name="Lee Y.-H."/>
            <person name="Bennetzen J.L."/>
            <person name="Choi D."/>
        </authorList>
    </citation>
    <scope>NUCLEOTIDE SEQUENCE [LARGE SCALE GENOMIC DNA]</scope>
    <source>
        <strain evidence="11">cv. PBC81</strain>
    </source>
</reference>
<evidence type="ECO:0000256" key="3">
    <source>
        <dbReference type="ARBA" id="ARBA00022737"/>
    </source>
</evidence>
<dbReference type="InterPro" id="IPR032675">
    <property type="entry name" value="LRR_dom_sf"/>
</dbReference>
<dbReference type="InterPro" id="IPR036388">
    <property type="entry name" value="WH-like_DNA-bd_sf"/>
</dbReference>
<evidence type="ECO:0000256" key="5">
    <source>
        <dbReference type="ARBA" id="ARBA00022821"/>
    </source>
</evidence>
<dbReference type="InterPro" id="IPR058922">
    <property type="entry name" value="WHD_DRP"/>
</dbReference>
<dbReference type="InterPro" id="IPR027417">
    <property type="entry name" value="P-loop_NTPase"/>
</dbReference>
<comment type="caution">
    <text evidence="10">The sequence shown here is derived from an EMBL/GenBank/DDBJ whole genome shotgun (WGS) entry which is preliminary data.</text>
</comment>
<keyword evidence="5" id="KW-0611">Plant defense</keyword>
<dbReference type="Gene3D" id="3.80.10.10">
    <property type="entry name" value="Ribonuclease Inhibitor"/>
    <property type="match status" value="1"/>
</dbReference>
<feature type="domain" description="Disease resistance protein winged helix" evidence="9">
    <location>
        <begin position="343"/>
        <end position="415"/>
    </location>
</feature>
<dbReference type="Gene3D" id="1.10.8.430">
    <property type="entry name" value="Helical domain of apoptotic protease-activating factors"/>
    <property type="match status" value="1"/>
</dbReference>
<dbReference type="Gene3D" id="1.10.10.10">
    <property type="entry name" value="Winged helix-like DNA-binding domain superfamily/Winged helix DNA-binding domain"/>
    <property type="match status" value="1"/>
</dbReference>
<dbReference type="FunFam" id="1.10.10.10:FF:000322">
    <property type="entry name" value="Probable disease resistance protein At1g63360"/>
    <property type="match status" value="1"/>
</dbReference>
<protein>
    <recommendedName>
        <fullName evidence="12">Disease resistance protein RGA3</fullName>
    </recommendedName>
</protein>
<dbReference type="SUPFAM" id="SSF52058">
    <property type="entry name" value="L domain-like"/>
    <property type="match status" value="1"/>
</dbReference>
<dbReference type="InterPro" id="IPR042197">
    <property type="entry name" value="Apaf_helical"/>
</dbReference>
<dbReference type="InterPro" id="IPR002182">
    <property type="entry name" value="NB-ARC"/>
</dbReference>
<dbReference type="PANTHER" id="PTHR36766:SF70">
    <property type="entry name" value="DISEASE RESISTANCE PROTEIN RGA4"/>
    <property type="match status" value="1"/>
</dbReference>
<dbReference type="EMBL" id="MLFT02000016">
    <property type="protein sequence ID" value="PHT30791.1"/>
    <property type="molecule type" value="Genomic_DNA"/>
</dbReference>
<gene>
    <name evidence="10" type="ORF">CQW23_29624</name>
</gene>
<keyword evidence="7" id="KW-0175">Coiled coil</keyword>
<reference evidence="10 11" key="1">
    <citation type="journal article" date="2017" name="Genome Biol.">
        <title>New reference genome sequences of hot pepper reveal the massive evolution of plant disease-resistance genes by retroduplication.</title>
        <authorList>
            <person name="Kim S."/>
            <person name="Park J."/>
            <person name="Yeom S.I."/>
            <person name="Kim Y.M."/>
            <person name="Seo E."/>
            <person name="Kim K.T."/>
            <person name="Kim M.S."/>
            <person name="Lee J.M."/>
            <person name="Cheong K."/>
            <person name="Shin H.S."/>
            <person name="Kim S.B."/>
            <person name="Han K."/>
            <person name="Lee J."/>
            <person name="Park M."/>
            <person name="Lee H.A."/>
            <person name="Lee H.Y."/>
            <person name="Lee Y."/>
            <person name="Oh S."/>
            <person name="Lee J.H."/>
            <person name="Choi E."/>
            <person name="Choi E."/>
            <person name="Lee S.E."/>
            <person name="Jeon J."/>
            <person name="Kim H."/>
            <person name="Choi G."/>
            <person name="Song H."/>
            <person name="Lee J."/>
            <person name="Lee S.C."/>
            <person name="Kwon J.K."/>
            <person name="Lee H.Y."/>
            <person name="Koo N."/>
            <person name="Hong Y."/>
            <person name="Kim R.W."/>
            <person name="Kang W.H."/>
            <person name="Huh J.H."/>
            <person name="Kang B.C."/>
            <person name="Yang T.J."/>
            <person name="Lee Y.H."/>
            <person name="Bennetzen J.L."/>
            <person name="Choi D."/>
        </authorList>
    </citation>
    <scope>NUCLEOTIDE SEQUENCE [LARGE SCALE GENOMIC DNA]</scope>
    <source>
        <strain evidence="11">cv. PBC81</strain>
    </source>
</reference>
<feature type="domain" description="NB-ARC" evidence="8">
    <location>
        <begin position="85"/>
        <end position="255"/>
    </location>
</feature>
<name>A0A2G2VCS3_CAPBA</name>
<sequence>MADPVIGATVQVVLDKLLSLTIEEARSLRNFNKDLEMLTENVSMIQAFIHDAERRQVENQSVEQWLKRLEKVAENAENVFDEFRNKDVAEIKEKILNMREDVVLCTIPIVGMGGLGKTAVAKKIFNDEAIEKHFEKRVWLCLPEMSETKSFLGQILESLTERKLEVQSRDIIVKKLRDALAGKKYLLVLDDLWRVDSTLWHEFMDTLRGINSSRGNCILVTTRTELVASTVAVGPYMLEKLAEDHCWSIFKQRAFLDEEVPEEIVSMENRIVEMCHGLLLAASLLGGLLRYKEKHEGQAILDRNPLVAGEDDNGENSLKKILKLSYDYLPSPHLKKCFAYFAMFPKDFEFEKDQLIQLWMAEGFLHSRQETTVMEDVGNKFFQLLLQNSLLQDVEFDEHNNIKFCKTHDFVHELAGDILRSKLFDRKGDHGEKLSQLRYFGWDSPSDQIDKINEPRNLYTLFWRSNYISEDMLLSFKFLRVLNLSSSGIKELSAKIDNLIYLRYLDLSNTETQALPNSIC</sequence>
<dbReference type="PRINTS" id="PR00364">
    <property type="entry name" value="DISEASERSIST"/>
</dbReference>
<dbReference type="Pfam" id="PF23559">
    <property type="entry name" value="WHD_DRP"/>
    <property type="match status" value="1"/>
</dbReference>
<dbReference type="GO" id="GO:0005524">
    <property type="term" value="F:ATP binding"/>
    <property type="evidence" value="ECO:0007669"/>
    <property type="project" value="UniProtKB-KW"/>
</dbReference>
<evidence type="ECO:0000256" key="1">
    <source>
        <dbReference type="ARBA" id="ARBA00008894"/>
    </source>
</evidence>
<dbReference type="PANTHER" id="PTHR36766">
    <property type="entry name" value="PLANT BROAD-SPECTRUM MILDEW RESISTANCE PROTEIN RPW8"/>
    <property type="match status" value="1"/>
</dbReference>
<accession>A0A2G2VCS3</accession>
<dbReference type="Gene3D" id="3.40.50.300">
    <property type="entry name" value="P-loop containing nucleotide triphosphate hydrolases"/>
    <property type="match status" value="1"/>
</dbReference>
<keyword evidence="6" id="KW-0067">ATP-binding</keyword>
<keyword evidence="3" id="KW-0677">Repeat</keyword>
<dbReference type="GO" id="GO:0006952">
    <property type="term" value="P:defense response"/>
    <property type="evidence" value="ECO:0007669"/>
    <property type="project" value="UniProtKB-KW"/>
</dbReference>
<evidence type="ECO:0008006" key="12">
    <source>
        <dbReference type="Google" id="ProtNLM"/>
    </source>
</evidence>
<evidence type="ECO:0000313" key="10">
    <source>
        <dbReference type="EMBL" id="PHT30791.1"/>
    </source>
</evidence>
<keyword evidence="4" id="KW-0547">Nucleotide-binding</keyword>
<evidence type="ECO:0000256" key="2">
    <source>
        <dbReference type="ARBA" id="ARBA00022614"/>
    </source>
</evidence>
<proteinExistence type="inferred from homology"/>
<dbReference type="SUPFAM" id="SSF52540">
    <property type="entry name" value="P-loop containing nucleoside triphosphate hydrolases"/>
    <property type="match status" value="1"/>
</dbReference>
<comment type="similarity">
    <text evidence="1">Belongs to the disease resistance NB-LRR family.</text>
</comment>
<dbReference type="OrthoDB" id="1297930at2759"/>
<evidence type="ECO:0000259" key="8">
    <source>
        <dbReference type="Pfam" id="PF00931"/>
    </source>
</evidence>
<dbReference type="Pfam" id="PF00931">
    <property type="entry name" value="NB-ARC"/>
    <property type="match status" value="1"/>
</dbReference>
<evidence type="ECO:0000256" key="7">
    <source>
        <dbReference type="SAM" id="Coils"/>
    </source>
</evidence>
<organism evidence="10 11">
    <name type="scientific">Capsicum baccatum</name>
    <name type="common">Peruvian pepper</name>
    <dbReference type="NCBI Taxonomy" id="33114"/>
    <lineage>
        <taxon>Eukaryota</taxon>
        <taxon>Viridiplantae</taxon>
        <taxon>Streptophyta</taxon>
        <taxon>Embryophyta</taxon>
        <taxon>Tracheophyta</taxon>
        <taxon>Spermatophyta</taxon>
        <taxon>Magnoliopsida</taxon>
        <taxon>eudicotyledons</taxon>
        <taxon>Gunneridae</taxon>
        <taxon>Pentapetalae</taxon>
        <taxon>asterids</taxon>
        <taxon>lamiids</taxon>
        <taxon>Solanales</taxon>
        <taxon>Solanaceae</taxon>
        <taxon>Solanoideae</taxon>
        <taxon>Capsiceae</taxon>
        <taxon>Capsicum</taxon>
    </lineage>
</organism>
<feature type="coiled-coil region" evidence="7">
    <location>
        <begin position="59"/>
        <end position="86"/>
    </location>
</feature>
<dbReference type="AlphaFoldDB" id="A0A2G2VCS3"/>
<evidence type="ECO:0000259" key="9">
    <source>
        <dbReference type="Pfam" id="PF23559"/>
    </source>
</evidence>
<evidence type="ECO:0000256" key="6">
    <source>
        <dbReference type="ARBA" id="ARBA00022840"/>
    </source>
</evidence>
<dbReference type="GO" id="GO:0043531">
    <property type="term" value="F:ADP binding"/>
    <property type="evidence" value="ECO:0007669"/>
    <property type="project" value="InterPro"/>
</dbReference>
<keyword evidence="2" id="KW-0433">Leucine-rich repeat</keyword>
<keyword evidence="11" id="KW-1185">Reference proteome</keyword>
<evidence type="ECO:0000313" key="11">
    <source>
        <dbReference type="Proteomes" id="UP000224567"/>
    </source>
</evidence>